<gene>
    <name evidence="3" type="ORF">DA73_0204185</name>
    <name evidence="2" type="ORF">DA73_0400025040</name>
</gene>
<dbReference type="OrthoDB" id="1522627at2"/>
<dbReference type="RefSeq" id="WP_038091874.1">
    <property type="nucleotide sequence ID" value="NZ_JHEG04000001.1"/>
</dbReference>
<keyword evidence="1" id="KW-0732">Signal</keyword>
<dbReference type="EMBL" id="JHEG02000019">
    <property type="protein sequence ID" value="KIE12719.1"/>
    <property type="molecule type" value="Genomic_DNA"/>
</dbReference>
<evidence type="ECO:0000313" key="2">
    <source>
        <dbReference type="EMBL" id="KAF3888390.1"/>
    </source>
</evidence>
<dbReference type="EMBL" id="JHEG04000001">
    <property type="protein sequence ID" value="KAF3888390.1"/>
    <property type="molecule type" value="Genomic_DNA"/>
</dbReference>
<dbReference type="STRING" id="1479485.DA73_0204185"/>
<name>A0A0C1R567_9CYAN</name>
<feature type="signal peptide" evidence="1">
    <location>
        <begin position="1"/>
        <end position="29"/>
    </location>
</feature>
<protein>
    <submittedName>
        <fullName evidence="3">WD-40 repeat-containing protein</fullName>
    </submittedName>
</protein>
<evidence type="ECO:0000313" key="4">
    <source>
        <dbReference type="Proteomes" id="UP000029738"/>
    </source>
</evidence>
<feature type="chain" id="PRO_5036532926" evidence="1">
    <location>
        <begin position="30"/>
        <end position="271"/>
    </location>
</feature>
<keyword evidence="4" id="KW-1185">Reference proteome</keyword>
<organism evidence="3">
    <name type="scientific">Tolypothrix bouteillei VB521301</name>
    <dbReference type="NCBI Taxonomy" id="1479485"/>
    <lineage>
        <taxon>Bacteria</taxon>
        <taxon>Bacillati</taxon>
        <taxon>Cyanobacteriota</taxon>
        <taxon>Cyanophyceae</taxon>
        <taxon>Nostocales</taxon>
        <taxon>Tolypothrichaceae</taxon>
        <taxon>Tolypothrix</taxon>
    </lineage>
</organism>
<comment type="caution">
    <text evidence="3">The sequence shown here is derived from an EMBL/GenBank/DDBJ whole genome shotgun (WGS) entry which is preliminary data.</text>
</comment>
<reference evidence="2" key="2">
    <citation type="submission" date="2019-11" db="EMBL/GenBank/DDBJ databases">
        <title>Improved Assembly of Tolypothrix boutellei genome.</title>
        <authorList>
            <person name="Sarangi A.N."/>
            <person name="Mukherjee M."/>
            <person name="Ghosh S."/>
            <person name="Singh D."/>
            <person name="Das A."/>
            <person name="Kant S."/>
            <person name="Prusty A."/>
            <person name="Tripathy S."/>
        </authorList>
    </citation>
    <scope>NUCLEOTIDE SEQUENCE</scope>
    <source>
        <strain evidence="2">VB521301</strain>
    </source>
</reference>
<accession>A0A0C1R567</accession>
<dbReference type="AlphaFoldDB" id="A0A0C1R567"/>
<evidence type="ECO:0000256" key="1">
    <source>
        <dbReference type="SAM" id="SignalP"/>
    </source>
</evidence>
<dbReference type="Proteomes" id="UP000029738">
    <property type="component" value="Unassembled WGS sequence"/>
</dbReference>
<evidence type="ECO:0000313" key="3">
    <source>
        <dbReference type="EMBL" id="KIE12719.1"/>
    </source>
</evidence>
<proteinExistence type="predicted"/>
<sequence length="271" mass="31024">MKATCSPIWSSFITLGLLTVASFSQPATAETITGQSGNVRAEISYEKAQDYQYKNLRLKIIRAGKTVFDRKPLAQDNDYDRPLGAIAKENQLPIVDLDGDKEPEVIADFFTGGAHCCTYSLIYRFDKSRQQYTKINHAWGNGGYGLKDLDKDGLPEFESRDDRFAYAFTSYAASSYPVQIYQYRNGKMVDVTRRYPKIIKNHASELWQFYLKEGKQYEDGKGILAAYLADKYMLGQGEDGWVQVRQAYKGRDRNSYFADLRKFLRETGYIL</sequence>
<reference evidence="3" key="1">
    <citation type="journal article" date="2015" name="Genome Announc.">
        <title>Draft Genome Sequence of Tolypothrix boutellei Strain VB521301.</title>
        <authorList>
            <person name="Chandrababunaidu M.M."/>
            <person name="Singh D."/>
            <person name="Sen D."/>
            <person name="Bhan S."/>
            <person name="Das S."/>
            <person name="Gupta A."/>
            <person name="Adhikary S.P."/>
            <person name="Tripathy S."/>
        </authorList>
    </citation>
    <scope>NUCLEOTIDE SEQUENCE</scope>
    <source>
        <strain evidence="3">VB521301</strain>
    </source>
</reference>